<feature type="signal peptide" evidence="2">
    <location>
        <begin position="1"/>
        <end position="24"/>
    </location>
</feature>
<evidence type="ECO:0000256" key="1">
    <source>
        <dbReference type="SAM" id="Phobius"/>
    </source>
</evidence>
<evidence type="ECO:0000256" key="2">
    <source>
        <dbReference type="SAM" id="SignalP"/>
    </source>
</evidence>
<evidence type="ECO:0000313" key="4">
    <source>
        <dbReference type="Proteomes" id="UP000822152"/>
    </source>
</evidence>
<keyword evidence="1" id="KW-0472">Membrane</keyword>
<keyword evidence="2" id="KW-0732">Signal</keyword>
<name>A0ABX2GTM6_9FIRM</name>
<dbReference type="EMBL" id="JAAIPF010000041">
    <property type="protein sequence ID" value="NSF75000.1"/>
    <property type="molecule type" value="Genomic_DNA"/>
</dbReference>
<gene>
    <name evidence="3" type="ORF">G4952_14590</name>
</gene>
<dbReference type="Proteomes" id="UP000822152">
    <property type="component" value="Unassembled WGS sequence"/>
</dbReference>
<dbReference type="RefSeq" id="WP_173744246.1">
    <property type="nucleotide sequence ID" value="NZ_JAAIPF010000041.1"/>
</dbReference>
<evidence type="ECO:0000313" key="3">
    <source>
        <dbReference type="EMBL" id="NSF75000.1"/>
    </source>
</evidence>
<protein>
    <submittedName>
        <fullName evidence="3">Uncharacterized protein</fullName>
    </submittedName>
</protein>
<feature type="transmembrane region" description="Helical" evidence="1">
    <location>
        <begin position="200"/>
        <end position="221"/>
    </location>
</feature>
<sequence length="231" mass="25244">MKKKIVVFVAVLVLILSSAGTVFAADVFSDGGAESDASGEFQDEMASGTQQGLSEGQLEYARMQSQMSQYVQQIQELQAEQQKSIQFLTNARQLRSQAESSGQNTEMPDDMAAYMDARNLYYDKTGNDLLMDAFEWTEAIDSLEMYQVAVSTKVQQAMIDLQTSGVHGTYLAEANGRIAWSHEMLMGIARGQSMYGTSEAGLAVTGLVLGLVLGCVVTLGVQKLCRKNKQY</sequence>
<accession>A0ABX2GTM6</accession>
<keyword evidence="1" id="KW-0812">Transmembrane</keyword>
<comment type="caution">
    <text evidence="3">The sequence shown here is derived from an EMBL/GenBank/DDBJ whole genome shotgun (WGS) entry which is preliminary data.</text>
</comment>
<proteinExistence type="predicted"/>
<organism evidence="3 4">
    <name type="scientific">Blautia wexlerae</name>
    <dbReference type="NCBI Taxonomy" id="418240"/>
    <lineage>
        <taxon>Bacteria</taxon>
        <taxon>Bacillati</taxon>
        <taxon>Bacillota</taxon>
        <taxon>Clostridia</taxon>
        <taxon>Lachnospirales</taxon>
        <taxon>Lachnospiraceae</taxon>
        <taxon>Blautia</taxon>
    </lineage>
</organism>
<reference evidence="3 4" key="1">
    <citation type="journal article" date="2020" name="Cell Host Microbe">
        <title>Functional and Genomic Variation between Human-Derived Isolates of Lachnospiraceae Reveals Inter- and Intra-Species Diversity.</title>
        <authorList>
            <person name="Sorbara M.T."/>
            <person name="Littmann E.R."/>
            <person name="Fontana E."/>
            <person name="Moody T.U."/>
            <person name="Kohout C.E."/>
            <person name="Gjonbalaj M."/>
            <person name="Eaton V."/>
            <person name="Seok R."/>
            <person name="Leiner I.M."/>
            <person name="Pamer E.G."/>
        </authorList>
    </citation>
    <scope>NUCLEOTIDE SEQUENCE [LARGE SCALE GENOMIC DNA]</scope>
    <source>
        <strain evidence="3 4">MSK.20.11</strain>
    </source>
</reference>
<keyword evidence="4" id="KW-1185">Reference proteome</keyword>
<keyword evidence="1" id="KW-1133">Transmembrane helix</keyword>
<feature type="chain" id="PRO_5046954717" evidence="2">
    <location>
        <begin position="25"/>
        <end position="231"/>
    </location>
</feature>